<protein>
    <submittedName>
        <fullName evidence="1">Uncharacterized protein</fullName>
    </submittedName>
</protein>
<reference evidence="1" key="1">
    <citation type="submission" date="2015-07" db="EMBL/GenBank/DDBJ databases">
        <title>MeaNS - Measles Nucleotide Surveillance Program.</title>
        <authorList>
            <person name="Tran T."/>
            <person name="Druce J."/>
        </authorList>
    </citation>
    <scope>NUCLEOTIDE SEQUENCE</scope>
    <source>
        <strain evidence="1">UCB-OBI-ISO-001</strain>
        <tissue evidence="1">Gonad</tissue>
    </source>
</reference>
<dbReference type="AlphaFoldDB" id="A0A0L8FVA4"/>
<sequence>MVNIFLFQQRDHIVNRNLNGNSDQRLDYSSNPVLPHFQSSKFLNIVKMNDPFCFFLNSTFNDTRNRLVLMSRLSNAKGKN</sequence>
<proteinExistence type="predicted"/>
<evidence type="ECO:0000313" key="1">
    <source>
        <dbReference type="EMBL" id="KOF68578.1"/>
    </source>
</evidence>
<accession>A0A0L8FVA4</accession>
<organism evidence="1">
    <name type="scientific">Octopus bimaculoides</name>
    <name type="common">California two-spotted octopus</name>
    <dbReference type="NCBI Taxonomy" id="37653"/>
    <lineage>
        <taxon>Eukaryota</taxon>
        <taxon>Metazoa</taxon>
        <taxon>Spiralia</taxon>
        <taxon>Lophotrochozoa</taxon>
        <taxon>Mollusca</taxon>
        <taxon>Cephalopoda</taxon>
        <taxon>Coleoidea</taxon>
        <taxon>Octopodiformes</taxon>
        <taxon>Octopoda</taxon>
        <taxon>Incirrata</taxon>
        <taxon>Octopodidae</taxon>
        <taxon>Octopus</taxon>
    </lineage>
</organism>
<name>A0A0L8FVA4_OCTBM</name>
<gene>
    <name evidence="1" type="ORF">OCBIM_22006930mg</name>
</gene>
<dbReference type="EMBL" id="KQ426154">
    <property type="protein sequence ID" value="KOF68578.1"/>
    <property type="molecule type" value="Genomic_DNA"/>
</dbReference>